<dbReference type="GeneID" id="134288413"/>
<dbReference type="SUPFAM" id="SSF53098">
    <property type="entry name" value="Ribonuclease H-like"/>
    <property type="match status" value="1"/>
</dbReference>
<reference evidence="2" key="2">
    <citation type="submission" date="2025-05" db="UniProtKB">
        <authorList>
            <consortium name="EnsemblMetazoa"/>
        </authorList>
    </citation>
    <scope>IDENTIFICATION</scope>
    <source>
        <strain evidence="2">Foshan</strain>
    </source>
</reference>
<dbReference type="InterPro" id="IPR050951">
    <property type="entry name" value="Retrovirus_Pol_polyprotein"/>
</dbReference>
<name>A0ABM1YVY2_AEDAL</name>
<dbReference type="InterPro" id="IPR036397">
    <property type="entry name" value="RNaseH_sf"/>
</dbReference>
<dbReference type="Gene3D" id="3.30.420.10">
    <property type="entry name" value="Ribonuclease H-like superfamily/Ribonuclease H"/>
    <property type="match status" value="1"/>
</dbReference>
<reference evidence="3" key="1">
    <citation type="journal article" date="2015" name="Proc. Natl. Acad. Sci. U.S.A.">
        <title>Genome sequence of the Asian Tiger mosquito, Aedes albopictus, reveals insights into its biology, genetics, and evolution.</title>
        <authorList>
            <person name="Chen X.G."/>
            <person name="Jiang X."/>
            <person name="Gu J."/>
            <person name="Xu M."/>
            <person name="Wu Y."/>
            <person name="Deng Y."/>
            <person name="Zhang C."/>
            <person name="Bonizzoni M."/>
            <person name="Dermauw W."/>
            <person name="Vontas J."/>
            <person name="Armbruster P."/>
            <person name="Huang X."/>
            <person name="Yang Y."/>
            <person name="Zhang H."/>
            <person name="He W."/>
            <person name="Peng H."/>
            <person name="Liu Y."/>
            <person name="Wu K."/>
            <person name="Chen J."/>
            <person name="Lirakis M."/>
            <person name="Topalis P."/>
            <person name="Van Leeuwen T."/>
            <person name="Hall A.B."/>
            <person name="Jiang X."/>
            <person name="Thorpe C."/>
            <person name="Mueller R.L."/>
            <person name="Sun C."/>
            <person name="Waterhouse R.M."/>
            <person name="Yan G."/>
            <person name="Tu Z.J."/>
            <person name="Fang X."/>
            <person name="James A.A."/>
        </authorList>
    </citation>
    <scope>NUCLEOTIDE SEQUENCE [LARGE SCALE GENOMIC DNA]</scope>
    <source>
        <strain evidence="3">Foshan</strain>
    </source>
</reference>
<feature type="domain" description="Integrase catalytic" evidence="1">
    <location>
        <begin position="65"/>
        <end position="155"/>
    </location>
</feature>
<dbReference type="PROSITE" id="PS50994">
    <property type="entry name" value="INTEGRASE"/>
    <property type="match status" value="1"/>
</dbReference>
<dbReference type="EnsemblMetazoa" id="AALFPA23_012600.R18115">
    <property type="protein sequence ID" value="AALFPA23_012600.P18115"/>
    <property type="gene ID" value="AALFPA23_012600"/>
</dbReference>
<proteinExistence type="predicted"/>
<dbReference type="Proteomes" id="UP000069940">
    <property type="component" value="Unassembled WGS sequence"/>
</dbReference>
<dbReference type="InterPro" id="IPR001584">
    <property type="entry name" value="Integrase_cat-core"/>
</dbReference>
<dbReference type="Pfam" id="PF13683">
    <property type="entry name" value="rve_3"/>
    <property type="match status" value="1"/>
</dbReference>
<keyword evidence="3" id="KW-1185">Reference proteome</keyword>
<dbReference type="RefSeq" id="XP_062709222.1">
    <property type="nucleotide sequence ID" value="XM_062853238.1"/>
</dbReference>
<dbReference type="PANTHER" id="PTHR37984">
    <property type="entry name" value="PROTEIN CBG26694"/>
    <property type="match status" value="1"/>
</dbReference>
<organism evidence="2 3">
    <name type="scientific">Aedes albopictus</name>
    <name type="common">Asian tiger mosquito</name>
    <name type="synonym">Stegomyia albopicta</name>
    <dbReference type="NCBI Taxonomy" id="7160"/>
    <lineage>
        <taxon>Eukaryota</taxon>
        <taxon>Metazoa</taxon>
        <taxon>Ecdysozoa</taxon>
        <taxon>Arthropoda</taxon>
        <taxon>Hexapoda</taxon>
        <taxon>Insecta</taxon>
        <taxon>Pterygota</taxon>
        <taxon>Neoptera</taxon>
        <taxon>Endopterygota</taxon>
        <taxon>Diptera</taxon>
        <taxon>Nematocera</taxon>
        <taxon>Culicoidea</taxon>
        <taxon>Culicidae</taxon>
        <taxon>Culicinae</taxon>
        <taxon>Aedini</taxon>
        <taxon>Aedes</taxon>
        <taxon>Stegomyia</taxon>
    </lineage>
</organism>
<dbReference type="PANTHER" id="PTHR37984:SF13">
    <property type="entry name" value="RIBONUCLEASE H"/>
    <property type="match status" value="1"/>
</dbReference>
<protein>
    <recommendedName>
        <fullName evidence="1">Integrase catalytic domain-containing protein</fullName>
    </recommendedName>
</protein>
<accession>A0ABM1YVY2</accession>
<dbReference type="InterPro" id="IPR012337">
    <property type="entry name" value="RNaseH-like_sf"/>
</dbReference>
<sequence length="175" mass="20119">MVRNCSCCQSTRAEPAKAPTRCWQQPVRPFERIYVDFAGPFMQNYFIELVDAYTEWPVVKILNNITTATTIQFTSEAFQDFLRKNGIYQQMGAPYHPSTNGLAERFFGTFKAKLKSLKCDKAMLQAELCNVLLTYRNTFHPATGQSPAMMVYNRPLWSRLDLMIPNPETARKDVT</sequence>
<evidence type="ECO:0000313" key="3">
    <source>
        <dbReference type="Proteomes" id="UP000069940"/>
    </source>
</evidence>
<evidence type="ECO:0000259" key="1">
    <source>
        <dbReference type="PROSITE" id="PS50994"/>
    </source>
</evidence>
<evidence type="ECO:0000313" key="2">
    <source>
        <dbReference type="EnsemblMetazoa" id="AALFPA23_012600.P18115"/>
    </source>
</evidence>